<keyword evidence="2" id="KW-1185">Reference proteome</keyword>
<dbReference type="AlphaFoldDB" id="A0A4Q7V5R9"/>
<organism evidence="1 2">
    <name type="scientific">Advenella incenata</name>
    <dbReference type="NCBI Taxonomy" id="267800"/>
    <lineage>
        <taxon>Bacteria</taxon>
        <taxon>Pseudomonadati</taxon>
        <taxon>Pseudomonadota</taxon>
        <taxon>Betaproteobacteria</taxon>
        <taxon>Burkholderiales</taxon>
        <taxon>Alcaligenaceae</taxon>
    </lineage>
</organism>
<evidence type="ECO:0000313" key="1">
    <source>
        <dbReference type="EMBL" id="RZT91164.1"/>
    </source>
</evidence>
<dbReference type="EMBL" id="SHKO01000006">
    <property type="protein sequence ID" value="RZT91164.1"/>
    <property type="molecule type" value="Genomic_DNA"/>
</dbReference>
<protein>
    <submittedName>
        <fullName evidence="1">Uncharacterized protein</fullName>
    </submittedName>
</protein>
<dbReference type="Proteomes" id="UP000293398">
    <property type="component" value="Unassembled WGS sequence"/>
</dbReference>
<proteinExistence type="predicted"/>
<name>A0A4Q7V5R9_9BURK</name>
<sequence>MIVLNKILDRLHAVCPGSYRLDEAEVIHLHGQYVLDIDEDSALPTVSLDERMEVGGNVTIADWIVDNEAVLDEIVAAVVDLKNDS</sequence>
<comment type="caution">
    <text evidence="1">The sequence shown here is derived from an EMBL/GenBank/DDBJ whole genome shotgun (WGS) entry which is preliminary data.</text>
</comment>
<reference evidence="1 2" key="1">
    <citation type="submission" date="2019-02" db="EMBL/GenBank/DDBJ databases">
        <title>Genomic Encyclopedia of Type Strains, Phase IV (KMG-IV): sequencing the most valuable type-strain genomes for metagenomic binning, comparative biology and taxonomic classification.</title>
        <authorList>
            <person name="Goeker M."/>
        </authorList>
    </citation>
    <scope>NUCLEOTIDE SEQUENCE [LARGE SCALE GENOMIC DNA]</scope>
    <source>
        <strain evidence="1 2">DSM 23814</strain>
    </source>
</reference>
<evidence type="ECO:0000313" key="2">
    <source>
        <dbReference type="Proteomes" id="UP000293398"/>
    </source>
</evidence>
<dbReference type="RefSeq" id="WP_165393180.1">
    <property type="nucleotide sequence ID" value="NZ_SHKO01000006.1"/>
</dbReference>
<accession>A0A4Q7V5R9</accession>
<gene>
    <name evidence="1" type="ORF">EV681_4517</name>
</gene>